<name>A0ABT2SHK3_9FIRM</name>
<evidence type="ECO:0000259" key="3">
    <source>
        <dbReference type="Pfam" id="PF26018"/>
    </source>
</evidence>
<feature type="domain" description="RND related barrel-sandwich hybrid" evidence="3">
    <location>
        <begin position="71"/>
        <end position="251"/>
    </location>
</feature>
<feature type="region of interest" description="Disordered" evidence="1">
    <location>
        <begin position="113"/>
        <end position="144"/>
    </location>
</feature>
<evidence type="ECO:0000256" key="2">
    <source>
        <dbReference type="SAM" id="Phobius"/>
    </source>
</evidence>
<comment type="caution">
    <text evidence="4">The sequence shown here is derived from an EMBL/GenBank/DDBJ whole genome shotgun (WGS) entry which is preliminary data.</text>
</comment>
<dbReference type="InterPro" id="IPR058709">
    <property type="entry name" value="BSH_RND-rel"/>
</dbReference>
<keyword evidence="2" id="KW-0472">Membrane</keyword>
<keyword evidence="2" id="KW-0812">Transmembrane</keyword>
<evidence type="ECO:0000313" key="5">
    <source>
        <dbReference type="Proteomes" id="UP001652338"/>
    </source>
</evidence>
<keyword evidence="5" id="KW-1185">Reference proteome</keyword>
<feature type="transmembrane region" description="Helical" evidence="2">
    <location>
        <begin position="20"/>
        <end position="42"/>
    </location>
</feature>
<sequence>MAIRKPRKSKVVKINHHSMLNIGTFMFGILFVYMIICLIMYLTSPHVTAYEVTAGPLSGNYKYTALALKSEKVVYSTGSGDIQYYARENSKVGVGNAIYSLGALSAPQSELGTQSVDASSADTDTQESTEQTAADQGTAQDNTDFSSFRNIASSFSTNYSSMDYQTVYNFKADAQTAIFETYTQNQTSSSYTGQNLITTDTDGIVVYSIDGMEDKTADDVRLSDFNKTNYKRTNLRMKDSVSANDPVYKLITSEEWSLIIPLDIKTATELADSTTVRFTFLEDKSTFNADFSILQNEDGFFGKLDISNSVIRFAGDRFIDIELQINKASGLKIPNTAIAEKTFYRIPKEYVSVNEDNEDEISLIKETYDTDGSAITKYITATVYDKTDTDYYVDTGLFEEGDYVLMKDSSKRYQISETKSLIGVYNINKGYAVFREITIIDENEEYCIVESNSSYGLAQYDHIALDASTVKEDAIVV</sequence>
<accession>A0ABT2SHK3</accession>
<evidence type="ECO:0000313" key="4">
    <source>
        <dbReference type="EMBL" id="MCU6723916.1"/>
    </source>
</evidence>
<dbReference type="Pfam" id="PF26018">
    <property type="entry name" value="BSH_RND_rel"/>
    <property type="match status" value="1"/>
</dbReference>
<gene>
    <name evidence="4" type="ORF">OCV47_00860</name>
</gene>
<keyword evidence="2" id="KW-1133">Transmembrane helix</keyword>
<evidence type="ECO:0000256" key="1">
    <source>
        <dbReference type="SAM" id="MobiDB-lite"/>
    </source>
</evidence>
<dbReference type="RefSeq" id="WP_262653092.1">
    <property type="nucleotide sequence ID" value="NZ_JAOQKE010000001.1"/>
</dbReference>
<proteinExistence type="predicted"/>
<organism evidence="4 5">
    <name type="scientific">Muricoprocola aceti</name>
    <dbReference type="NCBI Taxonomy" id="2981772"/>
    <lineage>
        <taxon>Bacteria</taxon>
        <taxon>Bacillati</taxon>
        <taxon>Bacillota</taxon>
        <taxon>Clostridia</taxon>
        <taxon>Lachnospirales</taxon>
        <taxon>Lachnospiraceae</taxon>
        <taxon>Muricoprocola</taxon>
    </lineage>
</organism>
<dbReference type="EMBL" id="JAOQKE010000001">
    <property type="protein sequence ID" value="MCU6723916.1"/>
    <property type="molecule type" value="Genomic_DNA"/>
</dbReference>
<dbReference type="Proteomes" id="UP001652338">
    <property type="component" value="Unassembled WGS sequence"/>
</dbReference>
<reference evidence="4 5" key="1">
    <citation type="journal article" date="2021" name="ISME Commun">
        <title>Automated analysis of genomic sequences facilitates high-throughput and comprehensive description of bacteria.</title>
        <authorList>
            <person name="Hitch T.C.A."/>
        </authorList>
    </citation>
    <scope>NUCLEOTIDE SEQUENCE [LARGE SCALE GENOMIC DNA]</scope>
    <source>
        <strain evidence="4 5">Sanger_29</strain>
    </source>
</reference>
<protein>
    <recommendedName>
        <fullName evidence="3">RND related barrel-sandwich hybrid domain-containing protein</fullName>
    </recommendedName>
</protein>